<dbReference type="InterPro" id="IPR016181">
    <property type="entry name" value="Acyl_CoA_acyltransferase"/>
</dbReference>
<dbReference type="InterPro" id="IPR000182">
    <property type="entry name" value="GNAT_dom"/>
</dbReference>
<sequence>MTSRNFKPRRPVHATDEILKTRRKRGSVIILNEGKLFSVKILETERLILREIVETDAEFILDLLNQPSFIKYIGDRNVRTVEEAKDFIEMRYRASYAQHGFGLYTVELKISDSGFRIPDSKIQNPKSKIQNRAIGMCGFVKRETLPDVDIGFAFLPQFEKKGYAFESANAVMKYGKDVLSLKRVLAITTQDNESSGRLLDKLGFKYDGLLESGDEKLKLFSINV</sequence>
<dbReference type="PANTHER" id="PTHR43792">
    <property type="entry name" value="GNAT FAMILY, PUTATIVE (AFU_ORTHOLOGUE AFUA_3G00765)-RELATED-RELATED"/>
    <property type="match status" value="1"/>
</dbReference>
<name>A0AAD8APJ4_BIOPF</name>
<evidence type="ECO:0000313" key="2">
    <source>
        <dbReference type="EMBL" id="KAK0039159.1"/>
    </source>
</evidence>
<evidence type="ECO:0000313" key="3">
    <source>
        <dbReference type="Proteomes" id="UP001233172"/>
    </source>
</evidence>
<keyword evidence="3" id="KW-1185">Reference proteome</keyword>
<dbReference type="InterPro" id="IPR051531">
    <property type="entry name" value="N-acetyltransferase"/>
</dbReference>
<evidence type="ECO:0000259" key="1">
    <source>
        <dbReference type="PROSITE" id="PS51186"/>
    </source>
</evidence>
<reference evidence="2" key="2">
    <citation type="submission" date="2023-04" db="EMBL/GenBank/DDBJ databases">
        <authorList>
            <person name="Bu L."/>
            <person name="Lu L."/>
            <person name="Laidemitt M.R."/>
            <person name="Zhang S.M."/>
            <person name="Mutuku M."/>
            <person name="Mkoji G."/>
            <person name="Steinauer M."/>
            <person name="Loker E.S."/>
        </authorList>
    </citation>
    <scope>NUCLEOTIDE SEQUENCE</scope>
    <source>
        <strain evidence="2">KasaAsao</strain>
        <tissue evidence="2">Whole Snail</tissue>
    </source>
</reference>
<comment type="caution">
    <text evidence="2">The sequence shown here is derived from an EMBL/GenBank/DDBJ whole genome shotgun (WGS) entry which is preliminary data.</text>
</comment>
<dbReference type="Gene3D" id="3.40.630.30">
    <property type="match status" value="1"/>
</dbReference>
<dbReference type="Pfam" id="PF13302">
    <property type="entry name" value="Acetyltransf_3"/>
    <property type="match status" value="1"/>
</dbReference>
<dbReference type="PROSITE" id="PS51186">
    <property type="entry name" value="GNAT"/>
    <property type="match status" value="1"/>
</dbReference>
<accession>A0AAD8APJ4</accession>
<feature type="domain" description="N-acetyltransferase" evidence="1">
    <location>
        <begin position="47"/>
        <end position="224"/>
    </location>
</feature>
<dbReference type="Proteomes" id="UP001233172">
    <property type="component" value="Unassembled WGS sequence"/>
</dbReference>
<protein>
    <submittedName>
        <fullName evidence="2">GNAT family N-acetyltransferase</fullName>
    </submittedName>
</protein>
<organism evidence="2 3">
    <name type="scientific">Biomphalaria pfeifferi</name>
    <name type="common">Bloodfluke planorb</name>
    <name type="synonym">Freshwater snail</name>
    <dbReference type="NCBI Taxonomy" id="112525"/>
    <lineage>
        <taxon>Eukaryota</taxon>
        <taxon>Metazoa</taxon>
        <taxon>Spiralia</taxon>
        <taxon>Lophotrochozoa</taxon>
        <taxon>Mollusca</taxon>
        <taxon>Gastropoda</taxon>
        <taxon>Heterobranchia</taxon>
        <taxon>Euthyneura</taxon>
        <taxon>Panpulmonata</taxon>
        <taxon>Hygrophila</taxon>
        <taxon>Lymnaeoidea</taxon>
        <taxon>Planorbidae</taxon>
        <taxon>Biomphalaria</taxon>
    </lineage>
</organism>
<reference evidence="2" key="1">
    <citation type="journal article" date="2023" name="PLoS Negl. Trop. Dis.">
        <title>A genome sequence for Biomphalaria pfeifferi, the major vector snail for the human-infecting parasite Schistosoma mansoni.</title>
        <authorList>
            <person name="Bu L."/>
            <person name="Lu L."/>
            <person name="Laidemitt M.R."/>
            <person name="Zhang S.M."/>
            <person name="Mutuku M."/>
            <person name="Mkoji G."/>
            <person name="Steinauer M."/>
            <person name="Loker E.S."/>
        </authorList>
    </citation>
    <scope>NUCLEOTIDE SEQUENCE</scope>
    <source>
        <strain evidence="2">KasaAsao</strain>
    </source>
</reference>
<proteinExistence type="predicted"/>
<dbReference type="EMBL" id="JASAOG010000481">
    <property type="protein sequence ID" value="KAK0039159.1"/>
    <property type="molecule type" value="Genomic_DNA"/>
</dbReference>
<dbReference type="PANTHER" id="PTHR43792:SF1">
    <property type="entry name" value="N-ACETYLTRANSFERASE DOMAIN-CONTAINING PROTEIN"/>
    <property type="match status" value="1"/>
</dbReference>
<dbReference type="GO" id="GO:0016747">
    <property type="term" value="F:acyltransferase activity, transferring groups other than amino-acyl groups"/>
    <property type="evidence" value="ECO:0007669"/>
    <property type="project" value="InterPro"/>
</dbReference>
<gene>
    <name evidence="2" type="ORF">Bpfe_031424</name>
</gene>
<dbReference type="SUPFAM" id="SSF55729">
    <property type="entry name" value="Acyl-CoA N-acyltransferases (Nat)"/>
    <property type="match status" value="1"/>
</dbReference>
<dbReference type="AlphaFoldDB" id="A0AAD8APJ4"/>